<dbReference type="Gene3D" id="3.40.50.720">
    <property type="entry name" value="NAD(P)-binding Rossmann-like Domain"/>
    <property type="match status" value="1"/>
</dbReference>
<dbReference type="OrthoDB" id="9808276at2"/>
<dbReference type="SUPFAM" id="SSF51735">
    <property type="entry name" value="NAD(P)-binding Rossmann-fold domains"/>
    <property type="match status" value="1"/>
</dbReference>
<dbReference type="Pfam" id="PF01370">
    <property type="entry name" value="Epimerase"/>
    <property type="match status" value="1"/>
</dbReference>
<dbReference type="InterPro" id="IPR036291">
    <property type="entry name" value="NAD(P)-bd_dom_sf"/>
</dbReference>
<evidence type="ECO:0000313" key="2">
    <source>
        <dbReference type="Proteomes" id="UP000323522"/>
    </source>
</evidence>
<proteinExistence type="predicted"/>
<dbReference type="InterPro" id="IPR051783">
    <property type="entry name" value="NAD(P)-dependent_oxidoreduct"/>
</dbReference>
<dbReference type="CDD" id="cd05266">
    <property type="entry name" value="SDR_a4"/>
    <property type="match status" value="1"/>
</dbReference>
<dbReference type="EMBL" id="CP035708">
    <property type="protein sequence ID" value="QEM99841.1"/>
    <property type="molecule type" value="Genomic_DNA"/>
</dbReference>
<sequence>MVGEAPARHVADVQLHDALCQLGRAGHRVAAARAVAQDELDILASVVLEGLVGRQLQLQHRHIGGRTLDRHHPRGHLQHRELVGGRDLARLDDAVGLRRGTAAQDQAGLLLCRAERLELVRAVDHPAFQQAALARAAGAILAAIGQTDALADRRGQHDLVARDLELAAGGLDGHGEIHLLSFGVVITSPRGEIVPHHHRGLRPALPAAATRLLRRPRLLIVGCGDVGQRVARLLGERWRLVALTSDAARVPALRALGIRPLVGNLDEPATLRRLGALAPRVLHLAPPPGHGAGDPRTAHLLQALARHAPPGGQRLVYGSTTGVYGDCAGARFDETRPVAPASERALRRVAAEARLRQAGGSGRLKATILRIPGIYAGDRPGGHPRERLQRGTPVLRAEDDVHTNHIHADDLARACVAALLRGRPQRVIHVCDDTELKMGDYFDLAADLCGLPRPPRISRAEAVQRLSPMQMSFLSESRRLVNRRLKDELRLTLRHPSVATGLLA</sequence>
<accession>A0A5C1Q191</accession>
<evidence type="ECO:0000313" key="1">
    <source>
        <dbReference type="EMBL" id="QEM99841.1"/>
    </source>
</evidence>
<dbReference type="GO" id="GO:0005737">
    <property type="term" value="C:cytoplasm"/>
    <property type="evidence" value="ECO:0007669"/>
    <property type="project" value="TreeGrafter"/>
</dbReference>
<name>A0A5C1Q191_9BURK</name>
<gene>
    <name evidence="1" type="ORF">EWH46_02995</name>
</gene>
<dbReference type="KEGG" id="snn:EWH46_02995"/>
<dbReference type="InterPro" id="IPR001509">
    <property type="entry name" value="Epimerase_deHydtase"/>
</dbReference>
<organism evidence="1 2">
    <name type="scientific">Sphaerotilus sulfidivorans</name>
    <dbReference type="NCBI Taxonomy" id="639200"/>
    <lineage>
        <taxon>Bacteria</taxon>
        <taxon>Pseudomonadati</taxon>
        <taxon>Pseudomonadota</taxon>
        <taxon>Betaproteobacteria</taxon>
        <taxon>Burkholderiales</taxon>
        <taxon>Sphaerotilaceae</taxon>
        <taxon>Sphaerotilus</taxon>
    </lineage>
</organism>
<dbReference type="PANTHER" id="PTHR48079">
    <property type="entry name" value="PROTEIN YEEZ"/>
    <property type="match status" value="1"/>
</dbReference>
<dbReference type="Proteomes" id="UP000323522">
    <property type="component" value="Chromosome"/>
</dbReference>
<reference evidence="1 2" key="1">
    <citation type="submission" date="2019-02" db="EMBL/GenBank/DDBJ databases">
        <title>Complete Genome Sequence and Methylome Analysis of Sphaerotilus natans subsp. sulfidivorans D-507.</title>
        <authorList>
            <person name="Fomenkov A."/>
            <person name="Gridneva E."/>
            <person name="Smolyakov D."/>
            <person name="Dubinina G."/>
            <person name="Vincze T."/>
            <person name="Grabovich M."/>
            <person name="Roberts R.J."/>
        </authorList>
    </citation>
    <scope>NUCLEOTIDE SEQUENCE [LARGE SCALE GENOMIC DNA]</scope>
    <source>
        <strain evidence="1 2">D-507</strain>
    </source>
</reference>
<dbReference type="AlphaFoldDB" id="A0A5C1Q191"/>
<dbReference type="PANTHER" id="PTHR48079:SF6">
    <property type="entry name" value="NAD(P)-BINDING DOMAIN-CONTAINING PROTEIN-RELATED"/>
    <property type="match status" value="1"/>
</dbReference>
<dbReference type="GO" id="GO:0004029">
    <property type="term" value="F:aldehyde dehydrogenase (NAD+) activity"/>
    <property type="evidence" value="ECO:0007669"/>
    <property type="project" value="TreeGrafter"/>
</dbReference>
<protein>
    <submittedName>
        <fullName evidence="1">SDR family oxidoreductase</fullName>
    </submittedName>
</protein>